<feature type="transmembrane region" description="Helical" evidence="1">
    <location>
        <begin position="108"/>
        <end position="126"/>
    </location>
</feature>
<feature type="transmembrane region" description="Helical" evidence="1">
    <location>
        <begin position="160"/>
        <end position="177"/>
    </location>
</feature>
<feature type="transmembrane region" description="Helical" evidence="1">
    <location>
        <begin position="79"/>
        <end position="96"/>
    </location>
</feature>
<keyword evidence="3" id="KW-1185">Reference proteome</keyword>
<feature type="transmembrane region" description="Helical" evidence="1">
    <location>
        <begin position="132"/>
        <end position="153"/>
    </location>
</feature>
<dbReference type="AlphaFoldDB" id="A0A2N7AUX9"/>
<feature type="transmembrane region" description="Helical" evidence="1">
    <location>
        <begin position="248"/>
        <end position="273"/>
    </location>
</feature>
<comment type="caution">
    <text evidence="2">The sequence shown here is derived from an EMBL/GenBank/DDBJ whole genome shotgun (WGS) entry which is preliminary data.</text>
</comment>
<evidence type="ECO:0000313" key="3">
    <source>
        <dbReference type="Proteomes" id="UP000235649"/>
    </source>
</evidence>
<keyword evidence="1" id="KW-0812">Transmembrane</keyword>
<organism evidence="2 3">
    <name type="scientific">Companilactobacillus nuruki</name>
    <dbReference type="NCBI Taxonomy" id="1993540"/>
    <lineage>
        <taxon>Bacteria</taxon>
        <taxon>Bacillati</taxon>
        <taxon>Bacillota</taxon>
        <taxon>Bacilli</taxon>
        <taxon>Lactobacillales</taxon>
        <taxon>Lactobacillaceae</taxon>
        <taxon>Companilactobacillus</taxon>
    </lineage>
</organism>
<name>A0A2N7AUX9_9LACO</name>
<reference evidence="2 3" key="1">
    <citation type="submission" date="2017-05" db="EMBL/GenBank/DDBJ databases">
        <title>Lactobacillus nurukis nov., sp. nov., isolated from nuruk.</title>
        <authorList>
            <person name="Kim S.-J."/>
        </authorList>
    </citation>
    <scope>NUCLEOTIDE SEQUENCE [LARGE SCALE GENOMIC DNA]</scope>
    <source>
        <strain evidence="2 3">SYF10-1a</strain>
    </source>
</reference>
<evidence type="ECO:0000313" key="2">
    <source>
        <dbReference type="EMBL" id="PMD71438.1"/>
    </source>
</evidence>
<proteinExistence type="predicted"/>
<accession>A0A2N7AUX9</accession>
<evidence type="ECO:0008006" key="4">
    <source>
        <dbReference type="Google" id="ProtNLM"/>
    </source>
</evidence>
<feature type="transmembrane region" description="Helical" evidence="1">
    <location>
        <begin position="206"/>
        <end position="228"/>
    </location>
</feature>
<evidence type="ECO:0000256" key="1">
    <source>
        <dbReference type="SAM" id="Phobius"/>
    </source>
</evidence>
<dbReference type="InterPro" id="IPR045691">
    <property type="entry name" value="DUF6056"/>
</dbReference>
<dbReference type="OrthoDB" id="1661582at2"/>
<protein>
    <recommendedName>
        <fullName evidence="4">Glycosyltransferase RgtA/B/C/D-like domain-containing protein</fullName>
    </recommendedName>
</protein>
<feature type="transmembrane region" description="Helical" evidence="1">
    <location>
        <begin position="306"/>
        <end position="328"/>
    </location>
</feature>
<gene>
    <name evidence="2" type="ORF">CBP76_05515</name>
</gene>
<dbReference type="Proteomes" id="UP000235649">
    <property type="component" value="Unassembled WGS sequence"/>
</dbReference>
<feature type="transmembrane region" description="Helical" evidence="1">
    <location>
        <begin position="335"/>
        <end position="354"/>
    </location>
</feature>
<feature type="transmembrane region" description="Helical" evidence="1">
    <location>
        <begin position="183"/>
        <end position="199"/>
    </location>
</feature>
<dbReference type="Pfam" id="PF19528">
    <property type="entry name" value="DUF6056"/>
    <property type="match status" value="1"/>
</dbReference>
<keyword evidence="1" id="KW-1133">Transmembrane helix</keyword>
<feature type="transmembrane region" description="Helical" evidence="1">
    <location>
        <begin position="280"/>
        <end position="300"/>
    </location>
</feature>
<sequence length="430" mass="49281">MGILTIVFAIVLILNLKTLYAADDYIYRFVYHTPGVMPHMEKITTLTIPYSMYNHYMNWNGRFVAHSVVQYFMQFDTKLVFDICNSLIFVVLLLLINKFATKLSGKKYNVFILPLIFFFTWFYIPYFGQTVLWVSGSGNYLWMSIIYLGFILYNLTNRDLTITSGIIAAILGFLTGASNENSGPAAVLIVLLFMIKRFIRDHKVNLNSAISVIFSGIGFILMMMSPGTQKRGEIHRTWKLISDHIQGINMFIISKFWLVYLLIVILLVVAIIMKKISMDGIWSVVFFVIGHFAAIYAMVFSPEYPARTFFGGVIFLGISLFILVYSIFSEMKVTPFVVSAVLSICFVFSFIPAYHDISISYYQVEQQYKAFNAAKKDGLKDARVALMTKRQSEYNAYNGTLSLDESSKSWMNVWEAKFFGIDKISGYYQD</sequence>
<dbReference type="EMBL" id="NIPR01000012">
    <property type="protein sequence ID" value="PMD71438.1"/>
    <property type="molecule type" value="Genomic_DNA"/>
</dbReference>
<keyword evidence="1" id="KW-0472">Membrane</keyword>